<protein>
    <recommendedName>
        <fullName evidence="4">SDR family oxidoreductase</fullName>
    </recommendedName>
</protein>
<dbReference type="AlphaFoldDB" id="A0A060DYN7"/>
<dbReference type="Gene3D" id="3.40.50.720">
    <property type="entry name" value="NAD(P)-binding Rossmann-like Domain"/>
    <property type="match status" value="1"/>
</dbReference>
<name>A0A060DYN7_9PROT</name>
<proteinExistence type="inferred from homology"/>
<dbReference type="EMBL" id="CP007797">
    <property type="protein sequence ID" value="AIB16183.1"/>
    <property type="molecule type" value="Genomic_DNA"/>
</dbReference>
<reference evidence="2 3" key="1">
    <citation type="journal article" date="2014" name="Genome Announc.">
        <title>Complete Genome Sequence of the Model Rhizosphere Strain Azospirillum brasilense Az39, Successfully Applied in Agriculture.</title>
        <authorList>
            <person name="Rivera D."/>
            <person name="Revale S."/>
            <person name="Molina R."/>
            <person name="Gualpa J."/>
            <person name="Puente M."/>
            <person name="Maroniche G."/>
            <person name="Paris G."/>
            <person name="Baker D."/>
            <person name="Clavijo B."/>
            <person name="McLay K."/>
            <person name="Spaepen S."/>
            <person name="Perticari A."/>
            <person name="Vazquez M."/>
            <person name="Wisniewski-Dye F."/>
            <person name="Watkins C."/>
            <person name="Martinez-Abarca F."/>
            <person name="Vanderleyden J."/>
            <person name="Cassan F."/>
        </authorList>
    </citation>
    <scope>NUCLEOTIDE SEQUENCE [LARGE SCALE GENOMIC DNA]</scope>
    <source>
        <strain evidence="2 3">Az39</strain>
        <plasmid evidence="2">AbAZ39_p4</plasmid>
    </source>
</reference>
<dbReference type="NCBIfam" id="NF005559">
    <property type="entry name" value="PRK07231.1"/>
    <property type="match status" value="1"/>
</dbReference>
<dbReference type="PRINTS" id="PR00080">
    <property type="entry name" value="SDRFAMILY"/>
</dbReference>
<dbReference type="Proteomes" id="UP000027186">
    <property type="component" value="Plasmid AbAZ39_p4"/>
</dbReference>
<dbReference type="KEGG" id="abq:ABAZ39_30470"/>
<geneLocation type="plasmid" evidence="2 3">
    <name>AbAZ39_p4</name>
</geneLocation>
<accession>A0A060DYN7</accession>
<evidence type="ECO:0000256" key="1">
    <source>
        <dbReference type="ARBA" id="ARBA00006484"/>
    </source>
</evidence>
<dbReference type="CDD" id="cd05233">
    <property type="entry name" value="SDR_c"/>
    <property type="match status" value="1"/>
</dbReference>
<sequence length="256" mass="26473">MRLANTFAVVTGGSDGIGCAIAEAFAREGADLCLVARNPGKLADAAARLAANGTRVVTVAADLGQPDGLERAAAEIGGFGRAVHTLVNNAGTATFVPYLEADRAQYEHSVALNVTAPFFLTQALVPLMPAEGGAVINISSYFAGKMLPGRPSSLYSLTKGALNSLTKAMAYELAPRGIRVNAIAPGTVDTELRRRTIAAMPEDDQRAMAELVKRLYPLGRIGKASDLGGIAVFLASPEAAWTTGAVFAIDGGLTIT</sequence>
<dbReference type="PANTHER" id="PTHR43975:SF2">
    <property type="entry name" value="EG:BACR7A4.14 PROTEIN-RELATED"/>
    <property type="match status" value="1"/>
</dbReference>
<dbReference type="RefSeq" id="WP_040137925.1">
    <property type="nucleotide sequence ID" value="NZ_CP007797.1"/>
</dbReference>
<comment type="similarity">
    <text evidence="1">Belongs to the short-chain dehydrogenases/reductases (SDR) family.</text>
</comment>
<evidence type="ECO:0000313" key="3">
    <source>
        <dbReference type="Proteomes" id="UP000027186"/>
    </source>
</evidence>
<dbReference type="FunFam" id="3.40.50.720:FF:000084">
    <property type="entry name" value="Short-chain dehydrogenase reductase"/>
    <property type="match status" value="1"/>
</dbReference>
<evidence type="ECO:0000313" key="2">
    <source>
        <dbReference type="EMBL" id="AIB16183.1"/>
    </source>
</evidence>
<keyword evidence="2" id="KW-0614">Plasmid</keyword>
<dbReference type="InterPro" id="IPR002347">
    <property type="entry name" value="SDR_fam"/>
</dbReference>
<gene>
    <name evidence="2" type="ORF">ABAZ39_30470</name>
</gene>
<dbReference type="InterPro" id="IPR036291">
    <property type="entry name" value="NAD(P)-bd_dom_sf"/>
</dbReference>
<evidence type="ECO:0008006" key="4">
    <source>
        <dbReference type="Google" id="ProtNLM"/>
    </source>
</evidence>
<dbReference type="PRINTS" id="PR00081">
    <property type="entry name" value="GDHRDH"/>
</dbReference>
<organism evidence="2 3">
    <name type="scientific">Azospirillum argentinense</name>
    <dbReference type="NCBI Taxonomy" id="2970906"/>
    <lineage>
        <taxon>Bacteria</taxon>
        <taxon>Pseudomonadati</taxon>
        <taxon>Pseudomonadota</taxon>
        <taxon>Alphaproteobacteria</taxon>
        <taxon>Rhodospirillales</taxon>
        <taxon>Azospirillaceae</taxon>
        <taxon>Azospirillum</taxon>
    </lineage>
</organism>
<dbReference type="SUPFAM" id="SSF51735">
    <property type="entry name" value="NAD(P)-binding Rossmann-fold domains"/>
    <property type="match status" value="1"/>
</dbReference>
<dbReference type="Pfam" id="PF13561">
    <property type="entry name" value="adh_short_C2"/>
    <property type="match status" value="1"/>
</dbReference>
<dbReference type="PANTHER" id="PTHR43975">
    <property type="entry name" value="ZGC:101858"/>
    <property type="match status" value="1"/>
</dbReference>